<proteinExistence type="predicted"/>
<reference evidence="1" key="1">
    <citation type="journal article" date="2021" name="Antonie Van Leeuwenhoek">
        <title>Draft genome and description of Waterburya agarophytonicola gen. nov. sp. nov. (Pleurocapsales, Cyanobacteria): a seaweed symbiont.</title>
        <authorList>
            <person name="Bonthond G."/>
            <person name="Shalygin S."/>
            <person name="Bayer T."/>
            <person name="Weinberger F."/>
        </authorList>
    </citation>
    <scope>NUCLEOTIDE SEQUENCE</scope>
    <source>
        <strain evidence="1">KI4</strain>
    </source>
</reference>
<evidence type="ECO:0000313" key="1">
    <source>
        <dbReference type="EMBL" id="MCC0177509.1"/>
    </source>
</evidence>
<comment type="caution">
    <text evidence="1">The sequence shown here is derived from an EMBL/GenBank/DDBJ whole genome shotgun (WGS) entry which is preliminary data.</text>
</comment>
<evidence type="ECO:0000313" key="2">
    <source>
        <dbReference type="Proteomes" id="UP000729733"/>
    </source>
</evidence>
<accession>A0A964FHC4</accession>
<dbReference type="RefSeq" id="WP_229640572.1">
    <property type="nucleotide sequence ID" value="NZ_JADWDC010000023.1"/>
</dbReference>
<dbReference type="AlphaFoldDB" id="A0A964FHC4"/>
<dbReference type="Pfam" id="PF16156">
    <property type="entry name" value="DUF4864"/>
    <property type="match status" value="1"/>
</dbReference>
<name>A0A964FHC4_9CYAN</name>
<dbReference type="EMBL" id="JADWDC010000023">
    <property type="protein sequence ID" value="MCC0177509.1"/>
    <property type="molecule type" value="Genomic_DNA"/>
</dbReference>
<organism evidence="1 2">
    <name type="scientific">Waterburya agarophytonicola KI4</name>
    <dbReference type="NCBI Taxonomy" id="2874699"/>
    <lineage>
        <taxon>Bacteria</taxon>
        <taxon>Bacillati</taxon>
        <taxon>Cyanobacteriota</taxon>
        <taxon>Cyanophyceae</taxon>
        <taxon>Pleurocapsales</taxon>
        <taxon>Hyellaceae</taxon>
        <taxon>Waterburya</taxon>
        <taxon>Waterburya agarophytonicola</taxon>
    </lineage>
</organism>
<keyword evidence="2" id="KW-1185">Reference proteome</keyword>
<dbReference type="Proteomes" id="UP000729733">
    <property type="component" value="Unassembled WGS sequence"/>
</dbReference>
<dbReference type="InterPro" id="IPR032347">
    <property type="entry name" value="DUF4864"/>
</dbReference>
<gene>
    <name evidence="1" type="ORF">I4641_11020</name>
</gene>
<protein>
    <submittedName>
        <fullName evidence="1">DUF4864 domain-containing protein</fullName>
    </submittedName>
</protein>
<sequence>MYISENDKVIIRQLVEKQLHAFQQNDEATAFALMSPSIQEKISQRDLIKKIRSKYSAIVRPRSIMFQGFTLVDNYPALVSMVMDRKGELAQAVFVVQHQPDYSWRIHGYELLSIDKKIV</sequence>